<accession>A0A1E7FXR5</accession>
<dbReference type="EMBL" id="KV784353">
    <property type="protein sequence ID" value="OEU22926.1"/>
    <property type="molecule type" value="Genomic_DNA"/>
</dbReference>
<proteinExistence type="predicted"/>
<evidence type="ECO:0000313" key="3">
    <source>
        <dbReference type="Proteomes" id="UP000095751"/>
    </source>
</evidence>
<reference evidence="2 3" key="1">
    <citation type="submission" date="2016-09" db="EMBL/GenBank/DDBJ databases">
        <title>Extensive genetic diversity and differential bi-allelic expression allows diatom success in the polar Southern Ocean.</title>
        <authorList>
            <consortium name="DOE Joint Genome Institute"/>
            <person name="Mock T."/>
            <person name="Otillar R.P."/>
            <person name="Strauss J."/>
            <person name="Dupont C."/>
            <person name="Frickenhaus S."/>
            <person name="Maumus F."/>
            <person name="Mcmullan M."/>
            <person name="Sanges R."/>
            <person name="Schmutz J."/>
            <person name="Toseland A."/>
            <person name="Valas R."/>
            <person name="Veluchamy A."/>
            <person name="Ward B.J."/>
            <person name="Allen A."/>
            <person name="Barry K."/>
            <person name="Falciatore A."/>
            <person name="Ferrante M."/>
            <person name="Fortunato A.E."/>
            <person name="Gloeckner G."/>
            <person name="Gruber A."/>
            <person name="Hipkin R."/>
            <person name="Janech M."/>
            <person name="Kroth P."/>
            <person name="Leese F."/>
            <person name="Lindquist E."/>
            <person name="Lyon B.R."/>
            <person name="Martin J."/>
            <person name="Mayer C."/>
            <person name="Parker M."/>
            <person name="Quesneville H."/>
            <person name="Raymond J."/>
            <person name="Uhlig C."/>
            <person name="Valentin K.U."/>
            <person name="Worden A.Z."/>
            <person name="Armbrust E.V."/>
            <person name="Bowler C."/>
            <person name="Green B."/>
            <person name="Moulton V."/>
            <person name="Van Oosterhout C."/>
            <person name="Grigoriev I."/>
        </authorList>
    </citation>
    <scope>NUCLEOTIDE SEQUENCE [LARGE SCALE GENOMIC DNA]</scope>
    <source>
        <strain evidence="2 3">CCMP1102</strain>
    </source>
</reference>
<feature type="compositionally biased region" description="Low complexity" evidence="1">
    <location>
        <begin position="180"/>
        <end position="205"/>
    </location>
</feature>
<dbReference type="InParanoid" id="A0A1E7FXR5"/>
<dbReference type="Pfam" id="PF01963">
    <property type="entry name" value="TraB_PrgY_gumN"/>
    <property type="match status" value="1"/>
</dbReference>
<feature type="region of interest" description="Disordered" evidence="1">
    <location>
        <begin position="177"/>
        <end position="217"/>
    </location>
</feature>
<dbReference type="PANTHER" id="PTHR21530:SF7">
    <property type="entry name" value="TRAB DOMAIN-CONTAINING PROTEIN"/>
    <property type="match status" value="1"/>
</dbReference>
<evidence type="ECO:0008006" key="4">
    <source>
        <dbReference type="Google" id="ProtNLM"/>
    </source>
</evidence>
<dbReference type="PANTHER" id="PTHR21530">
    <property type="entry name" value="PHEROMONE SHUTDOWN PROTEIN"/>
    <property type="match status" value="1"/>
</dbReference>
<dbReference type="InterPro" id="IPR002816">
    <property type="entry name" value="TraB/PrgY/GumN_fam"/>
</dbReference>
<organism evidence="2 3">
    <name type="scientific">Fragilariopsis cylindrus CCMP1102</name>
    <dbReference type="NCBI Taxonomy" id="635003"/>
    <lineage>
        <taxon>Eukaryota</taxon>
        <taxon>Sar</taxon>
        <taxon>Stramenopiles</taxon>
        <taxon>Ochrophyta</taxon>
        <taxon>Bacillariophyta</taxon>
        <taxon>Bacillariophyceae</taxon>
        <taxon>Bacillariophycidae</taxon>
        <taxon>Bacillariales</taxon>
        <taxon>Bacillariaceae</taxon>
        <taxon>Fragilariopsis</taxon>
    </lineage>
</organism>
<dbReference type="CDD" id="cd14726">
    <property type="entry name" value="TraB_PrgY-like"/>
    <property type="match status" value="1"/>
</dbReference>
<dbReference type="OrthoDB" id="48306at2759"/>
<dbReference type="Proteomes" id="UP000095751">
    <property type="component" value="Unassembled WGS sequence"/>
</dbReference>
<sequence>MANILRMSNTINNGEHDNNNVDIKGSITETRRRWFGSIAATATAAASVTVTTALPSYASNDLQVSSSSSSPSSPSVIVTSKSVCDPTVSVWKKNGRIIYLLGTAHISSSSAALAGQLIRDSQPKGVFIELDPKRVSGTGVLAQKMNNDGSENGGGSAPTIRESKVIVPQISAVEGDGGLSLASSSDSASSSSSTIPTSSTNNKSTAKQSGSNNNNPIMKAATAAVGKSIKGLYQRLDSAGFDSGEEFVTAVKEGRKIGADIILGDRDVEVTLRRVTEGLAKTDLKALLSPDSELERTLEGMSLPNPKAQAKLSGQSSSSVGGDEKELSDEQFREELTSFVETMKTKDNVRTIMGQLQRVAPFLYEALVSERDVYMATGLNGLNDIESIVAVVGIAHADGIENSLQMNGWKSANLSCSKYQ</sequence>
<gene>
    <name evidence="2" type="ORF">FRACYDRAFT_233089</name>
</gene>
<dbReference type="AlphaFoldDB" id="A0A1E7FXR5"/>
<name>A0A1E7FXR5_9STRA</name>
<evidence type="ECO:0000256" key="1">
    <source>
        <dbReference type="SAM" id="MobiDB-lite"/>
    </source>
</evidence>
<dbReference type="InterPro" id="IPR046345">
    <property type="entry name" value="TraB_PrgY-like"/>
</dbReference>
<keyword evidence="3" id="KW-1185">Reference proteome</keyword>
<feature type="compositionally biased region" description="Polar residues" evidence="1">
    <location>
        <begin position="206"/>
        <end position="216"/>
    </location>
</feature>
<protein>
    <recommendedName>
        <fullName evidence="4">TraB-domain-containing protein</fullName>
    </recommendedName>
</protein>
<dbReference type="KEGG" id="fcy:FRACYDRAFT_233089"/>
<feature type="region of interest" description="Disordered" evidence="1">
    <location>
        <begin position="301"/>
        <end position="328"/>
    </location>
</feature>
<evidence type="ECO:0000313" key="2">
    <source>
        <dbReference type="EMBL" id="OEU22926.1"/>
    </source>
</evidence>